<organism evidence="1 2">
    <name type="scientific">Sphaerosporella brunnea</name>
    <dbReference type="NCBI Taxonomy" id="1250544"/>
    <lineage>
        <taxon>Eukaryota</taxon>
        <taxon>Fungi</taxon>
        <taxon>Dikarya</taxon>
        <taxon>Ascomycota</taxon>
        <taxon>Pezizomycotina</taxon>
        <taxon>Pezizomycetes</taxon>
        <taxon>Pezizales</taxon>
        <taxon>Pyronemataceae</taxon>
        <taxon>Sphaerosporella</taxon>
    </lineage>
</organism>
<dbReference type="InParanoid" id="A0A5J5EX12"/>
<name>A0A5J5EX12_9PEZI</name>
<protein>
    <recommendedName>
        <fullName evidence="3">F-box domain-containing protein</fullName>
    </recommendedName>
</protein>
<sequence length="449" mass="52128">MQHFPVELLDTIFSYLDPENDPRISPSFLRELRLLCKSFHVSLTPLAFRRLRLSQFNRDAFDRIVNISQSGIALHVRTFEYKIVEHISPRACARKPNRTPAIHDIDALIHLEEPSSSDNAAIAADLIRRNQLYLAQADVLGTYYDIISLTKALPAFHSLRSIILSHFVEEPLYRAHDTGPTRAFWGVVKALQFCEFDIDALTIDAWHPPSLFPCAYACLPWRRHPVNEFTPPCEHEQQERPHQIINIFANLKSLTLSNIPHHLSIGRWYEDIRIRLLEHCIHLETLKIDINYSLRFRDPFCNWGFDFALFLMVSPYEQFNTLCNDCSDIFFNGGRRPGLEFLRLRHLELVASGNKHKEDQNLNIWALSSFIQANRHSLKSVVLNGLHLNGERNFPWHHALQHHTQQNPGIKLTLKGVTDWEGTSVNFEDMYRLQKYTCHGPCNRREEAS</sequence>
<keyword evidence="2" id="KW-1185">Reference proteome</keyword>
<comment type="caution">
    <text evidence="1">The sequence shown here is derived from an EMBL/GenBank/DDBJ whole genome shotgun (WGS) entry which is preliminary data.</text>
</comment>
<reference evidence="1 2" key="1">
    <citation type="submission" date="2019-09" db="EMBL/GenBank/DDBJ databases">
        <title>Draft genome of the ectomycorrhizal ascomycete Sphaerosporella brunnea.</title>
        <authorList>
            <consortium name="DOE Joint Genome Institute"/>
            <person name="Benucci G.M."/>
            <person name="Marozzi G."/>
            <person name="Antonielli L."/>
            <person name="Sanchez S."/>
            <person name="Marco P."/>
            <person name="Wang X."/>
            <person name="Falini L.B."/>
            <person name="Barry K."/>
            <person name="Haridas S."/>
            <person name="Lipzen A."/>
            <person name="Labutti K."/>
            <person name="Grigoriev I.V."/>
            <person name="Murat C."/>
            <person name="Martin F."/>
            <person name="Albertini E."/>
            <person name="Donnini D."/>
            <person name="Bonito G."/>
        </authorList>
    </citation>
    <scope>NUCLEOTIDE SEQUENCE [LARGE SCALE GENOMIC DNA]</scope>
    <source>
        <strain evidence="1 2">Sb_GMNB300</strain>
    </source>
</reference>
<dbReference type="AlphaFoldDB" id="A0A5J5EX12"/>
<proteinExistence type="predicted"/>
<evidence type="ECO:0000313" key="2">
    <source>
        <dbReference type="Proteomes" id="UP000326924"/>
    </source>
</evidence>
<dbReference type="Proteomes" id="UP000326924">
    <property type="component" value="Unassembled WGS sequence"/>
</dbReference>
<gene>
    <name evidence="1" type="ORF">FN846DRAFT_890290</name>
</gene>
<dbReference type="EMBL" id="VXIS01000092">
    <property type="protein sequence ID" value="KAA8906113.1"/>
    <property type="molecule type" value="Genomic_DNA"/>
</dbReference>
<evidence type="ECO:0000313" key="1">
    <source>
        <dbReference type="EMBL" id="KAA8906113.1"/>
    </source>
</evidence>
<dbReference type="OrthoDB" id="5314790at2759"/>
<evidence type="ECO:0008006" key="3">
    <source>
        <dbReference type="Google" id="ProtNLM"/>
    </source>
</evidence>
<accession>A0A5J5EX12</accession>